<dbReference type="Proteomes" id="UP001291653">
    <property type="component" value="Unassembled WGS sequence"/>
</dbReference>
<dbReference type="InterPro" id="IPR050678">
    <property type="entry name" value="DNA_Partitioning_ATPase"/>
</dbReference>
<dbReference type="CDD" id="cd02042">
    <property type="entry name" value="ParAB_family"/>
    <property type="match status" value="1"/>
</dbReference>
<dbReference type="PANTHER" id="PTHR13696:SF52">
    <property type="entry name" value="PARA FAMILY PROTEIN CT_582"/>
    <property type="match status" value="1"/>
</dbReference>
<evidence type="ECO:0000259" key="1">
    <source>
        <dbReference type="Pfam" id="PF13614"/>
    </source>
</evidence>
<dbReference type="InterPro" id="IPR025669">
    <property type="entry name" value="AAA_dom"/>
</dbReference>
<dbReference type="PANTHER" id="PTHR13696">
    <property type="entry name" value="P-LOOP CONTAINING NUCLEOSIDE TRIPHOSPHATE HYDROLASE"/>
    <property type="match status" value="1"/>
</dbReference>
<dbReference type="InterPro" id="IPR027417">
    <property type="entry name" value="P-loop_NTPase"/>
</dbReference>
<comment type="caution">
    <text evidence="2">The sequence shown here is derived from an EMBL/GenBank/DDBJ whole genome shotgun (WGS) entry which is preliminary data.</text>
</comment>
<protein>
    <submittedName>
        <fullName evidence="2">ParA family protein</fullName>
    </submittedName>
</protein>
<reference evidence="2 3" key="1">
    <citation type="submission" date="2022-10" db="EMBL/GenBank/DDBJ databases">
        <title>Draft genome sequence of Streptomyces sp. YSPA8.</title>
        <authorList>
            <person name="Moriuchi R."/>
            <person name="Dohra H."/>
            <person name="Yamamura H."/>
            <person name="Kodani S."/>
        </authorList>
    </citation>
    <scope>NUCLEOTIDE SEQUENCE [LARGE SCALE GENOMIC DNA]</scope>
    <source>
        <strain evidence="2 3">YSPA8</strain>
    </source>
</reference>
<evidence type="ECO:0000313" key="3">
    <source>
        <dbReference type="Proteomes" id="UP001291653"/>
    </source>
</evidence>
<name>A0ABQ5P6M6_9ACTN</name>
<organism evidence="2 3">
    <name type="scientific">Streptomyces yaizuensis</name>
    <dbReference type="NCBI Taxonomy" id="2989713"/>
    <lineage>
        <taxon>Bacteria</taxon>
        <taxon>Bacillati</taxon>
        <taxon>Actinomycetota</taxon>
        <taxon>Actinomycetes</taxon>
        <taxon>Kitasatosporales</taxon>
        <taxon>Streptomycetaceae</taxon>
        <taxon>Streptomyces</taxon>
    </lineage>
</organism>
<feature type="domain" description="AAA" evidence="1">
    <location>
        <begin position="1"/>
        <end position="189"/>
    </location>
</feature>
<keyword evidence="3" id="KW-1185">Reference proteome</keyword>
<sequence length="305" mass="32601">MEKIAVASQKGGPGKTTTTVNLAAGLALTGARVLVVDIEPQAQAGIALGVRLAGPEVAKSLGLRLQQAAQGVPSTVSDIVIDCSHLLEHRAGQGKLCLLASEQATMANAQHILHAAGIEKIGVLRTLLHELDDQFDYAVFDTPPAVQALNGVALAASDYALTLCLPKHATVEGAVTMRSTIRHVKERTNGLADPKYLGVVLNMSSPQREWTLEEIEVRNLMVDTHLAPFVTDIRQDTRISRSYATGMPAVLGFARHAPGKQYAKFLQETLDRMDLPPEEWTIAPSADEVIAAAVEAKAAKEKVRA</sequence>
<dbReference type="RefSeq" id="WP_323450214.1">
    <property type="nucleotide sequence ID" value="NZ_BSBI01000013.1"/>
</dbReference>
<dbReference type="SUPFAM" id="SSF52540">
    <property type="entry name" value="P-loop containing nucleoside triphosphate hydrolases"/>
    <property type="match status" value="1"/>
</dbReference>
<proteinExistence type="predicted"/>
<dbReference type="Pfam" id="PF13614">
    <property type="entry name" value="AAA_31"/>
    <property type="match status" value="1"/>
</dbReference>
<gene>
    <name evidence="2" type="ORF">SYYSPA8_28060</name>
</gene>
<dbReference type="EMBL" id="BSBI01000013">
    <property type="protein sequence ID" value="GLF98231.1"/>
    <property type="molecule type" value="Genomic_DNA"/>
</dbReference>
<accession>A0ABQ5P6M6</accession>
<evidence type="ECO:0000313" key="2">
    <source>
        <dbReference type="EMBL" id="GLF98231.1"/>
    </source>
</evidence>
<dbReference type="Gene3D" id="3.40.50.300">
    <property type="entry name" value="P-loop containing nucleotide triphosphate hydrolases"/>
    <property type="match status" value="1"/>
</dbReference>